<accession>A0A1H8S6H5</accession>
<name>A0A1H8S6H5_9BACI</name>
<gene>
    <name evidence="7" type="ORF">SAMN04488134_11213</name>
</gene>
<dbReference type="EMBL" id="FODJ01000012">
    <property type="protein sequence ID" value="SEO74281.1"/>
    <property type="molecule type" value="Genomic_DNA"/>
</dbReference>
<proteinExistence type="inferred from homology"/>
<dbReference type="GO" id="GO:0016987">
    <property type="term" value="F:sigma factor activity"/>
    <property type="evidence" value="ECO:0007669"/>
    <property type="project" value="UniProtKB-KW"/>
</dbReference>
<dbReference type="Gene3D" id="1.10.1740.10">
    <property type="match status" value="1"/>
</dbReference>
<dbReference type="PANTHER" id="PTHR43133">
    <property type="entry name" value="RNA POLYMERASE ECF-TYPE SIGMA FACTO"/>
    <property type="match status" value="1"/>
</dbReference>
<dbReference type="RefSeq" id="WP_091499634.1">
    <property type="nucleotide sequence ID" value="NZ_FODJ01000012.1"/>
</dbReference>
<keyword evidence="3" id="KW-0731">Sigma factor</keyword>
<sequence length="173" mass="20459">MAEHTERTTDFRKDDLAFTAMITKYQTDLYRTALAFLKNKNDAIEAIQEVTFRAYKKRKQLRELSYAKTWLIRIMINYCQDMIKKNKQLFPSLIDADAGHYDQVNYLYLEQAILTLAKKEQELIYLKYFHGYTFKELAEQLNKPEGTIKTILYRALAQLKQQLGDEEGGWEHA</sequence>
<reference evidence="7 8" key="1">
    <citation type="submission" date="2016-10" db="EMBL/GenBank/DDBJ databases">
        <authorList>
            <person name="de Groot N.N."/>
        </authorList>
    </citation>
    <scope>NUCLEOTIDE SEQUENCE [LARGE SCALE GENOMIC DNA]</scope>
    <source>
        <strain evidence="7 8">CGMCC 1.10434</strain>
    </source>
</reference>
<dbReference type="Pfam" id="PF08281">
    <property type="entry name" value="Sigma70_r4_2"/>
    <property type="match status" value="1"/>
</dbReference>
<dbReference type="STRING" id="872970.SAMN04488134_11213"/>
<dbReference type="GO" id="GO:0003677">
    <property type="term" value="F:DNA binding"/>
    <property type="evidence" value="ECO:0007669"/>
    <property type="project" value="InterPro"/>
</dbReference>
<dbReference type="InterPro" id="IPR036388">
    <property type="entry name" value="WH-like_DNA-bd_sf"/>
</dbReference>
<keyword evidence="8" id="KW-1185">Reference proteome</keyword>
<evidence type="ECO:0000259" key="5">
    <source>
        <dbReference type="Pfam" id="PF04542"/>
    </source>
</evidence>
<dbReference type="SUPFAM" id="SSF88659">
    <property type="entry name" value="Sigma3 and sigma4 domains of RNA polymerase sigma factors"/>
    <property type="match status" value="1"/>
</dbReference>
<evidence type="ECO:0000259" key="6">
    <source>
        <dbReference type="Pfam" id="PF08281"/>
    </source>
</evidence>
<keyword evidence="2" id="KW-0805">Transcription regulation</keyword>
<keyword evidence="4" id="KW-0804">Transcription</keyword>
<organism evidence="7 8">
    <name type="scientific">Amphibacillus marinus</name>
    <dbReference type="NCBI Taxonomy" id="872970"/>
    <lineage>
        <taxon>Bacteria</taxon>
        <taxon>Bacillati</taxon>
        <taxon>Bacillota</taxon>
        <taxon>Bacilli</taxon>
        <taxon>Bacillales</taxon>
        <taxon>Bacillaceae</taxon>
        <taxon>Amphibacillus</taxon>
    </lineage>
</organism>
<dbReference type="NCBIfam" id="TIGR02937">
    <property type="entry name" value="sigma70-ECF"/>
    <property type="match status" value="1"/>
</dbReference>
<evidence type="ECO:0000256" key="1">
    <source>
        <dbReference type="ARBA" id="ARBA00010641"/>
    </source>
</evidence>
<dbReference type="Pfam" id="PF04542">
    <property type="entry name" value="Sigma70_r2"/>
    <property type="match status" value="1"/>
</dbReference>
<evidence type="ECO:0000313" key="7">
    <source>
        <dbReference type="EMBL" id="SEO74281.1"/>
    </source>
</evidence>
<dbReference type="AlphaFoldDB" id="A0A1H8S6H5"/>
<dbReference type="InterPro" id="IPR013249">
    <property type="entry name" value="RNA_pol_sigma70_r4_t2"/>
</dbReference>
<evidence type="ECO:0000313" key="8">
    <source>
        <dbReference type="Proteomes" id="UP000199300"/>
    </source>
</evidence>
<dbReference type="SUPFAM" id="SSF88946">
    <property type="entry name" value="Sigma2 domain of RNA polymerase sigma factors"/>
    <property type="match status" value="1"/>
</dbReference>
<dbReference type="CDD" id="cd06171">
    <property type="entry name" value="Sigma70_r4"/>
    <property type="match status" value="1"/>
</dbReference>
<feature type="domain" description="RNA polymerase sigma factor 70 region 4 type 2" evidence="6">
    <location>
        <begin position="107"/>
        <end position="159"/>
    </location>
</feature>
<dbReference type="InterPro" id="IPR039425">
    <property type="entry name" value="RNA_pol_sigma-70-like"/>
</dbReference>
<protein>
    <submittedName>
        <fullName evidence="7">RNA polymerase sigma-70 factor, ECF subfamily</fullName>
    </submittedName>
</protein>
<evidence type="ECO:0000256" key="3">
    <source>
        <dbReference type="ARBA" id="ARBA00023082"/>
    </source>
</evidence>
<dbReference type="OrthoDB" id="9782703at2"/>
<evidence type="ECO:0000256" key="2">
    <source>
        <dbReference type="ARBA" id="ARBA00023015"/>
    </source>
</evidence>
<dbReference type="InterPro" id="IPR013324">
    <property type="entry name" value="RNA_pol_sigma_r3/r4-like"/>
</dbReference>
<dbReference type="Proteomes" id="UP000199300">
    <property type="component" value="Unassembled WGS sequence"/>
</dbReference>
<dbReference type="InterPro" id="IPR007627">
    <property type="entry name" value="RNA_pol_sigma70_r2"/>
</dbReference>
<comment type="similarity">
    <text evidence="1">Belongs to the sigma-70 factor family. ECF subfamily.</text>
</comment>
<dbReference type="PANTHER" id="PTHR43133:SF51">
    <property type="entry name" value="RNA POLYMERASE SIGMA FACTOR"/>
    <property type="match status" value="1"/>
</dbReference>
<feature type="domain" description="RNA polymerase sigma-70 region 2" evidence="5">
    <location>
        <begin position="21"/>
        <end position="87"/>
    </location>
</feature>
<dbReference type="InterPro" id="IPR013325">
    <property type="entry name" value="RNA_pol_sigma_r2"/>
</dbReference>
<dbReference type="GO" id="GO:0006352">
    <property type="term" value="P:DNA-templated transcription initiation"/>
    <property type="evidence" value="ECO:0007669"/>
    <property type="project" value="InterPro"/>
</dbReference>
<dbReference type="Gene3D" id="1.10.10.10">
    <property type="entry name" value="Winged helix-like DNA-binding domain superfamily/Winged helix DNA-binding domain"/>
    <property type="match status" value="1"/>
</dbReference>
<evidence type="ECO:0000256" key="4">
    <source>
        <dbReference type="ARBA" id="ARBA00023163"/>
    </source>
</evidence>
<dbReference type="InterPro" id="IPR014284">
    <property type="entry name" value="RNA_pol_sigma-70_dom"/>
</dbReference>